<evidence type="ECO:0000313" key="4">
    <source>
        <dbReference type="Proteomes" id="UP001601976"/>
    </source>
</evidence>
<organism evidence="3 4">
    <name type="scientific">Streptomyces flavidovirens</name>
    <dbReference type="NCBI Taxonomy" id="67298"/>
    <lineage>
        <taxon>Bacteria</taxon>
        <taxon>Bacillati</taxon>
        <taxon>Actinomycetota</taxon>
        <taxon>Actinomycetes</taxon>
        <taxon>Kitasatosporales</taxon>
        <taxon>Streptomycetaceae</taxon>
        <taxon>Streptomyces</taxon>
    </lineage>
</organism>
<proteinExistence type="predicted"/>
<evidence type="ECO:0000256" key="1">
    <source>
        <dbReference type="SAM" id="MobiDB-lite"/>
    </source>
</evidence>
<dbReference type="RefSeq" id="WP_355720729.1">
    <property type="nucleotide sequence ID" value="NZ_JBEXNP010000009.1"/>
</dbReference>
<evidence type="ECO:0000256" key="2">
    <source>
        <dbReference type="SAM" id="Phobius"/>
    </source>
</evidence>
<keyword evidence="2" id="KW-0472">Membrane</keyword>
<keyword evidence="4" id="KW-1185">Reference proteome</keyword>
<dbReference type="EMBL" id="JBIAPK010000005">
    <property type="protein sequence ID" value="MFF3340905.1"/>
    <property type="molecule type" value="Genomic_DNA"/>
</dbReference>
<comment type="caution">
    <text evidence="3">The sequence shown here is derived from an EMBL/GenBank/DDBJ whole genome shotgun (WGS) entry which is preliminary data.</text>
</comment>
<reference evidence="3 4" key="1">
    <citation type="submission" date="2024-10" db="EMBL/GenBank/DDBJ databases">
        <title>The Natural Products Discovery Center: Release of the First 8490 Sequenced Strains for Exploring Actinobacteria Biosynthetic Diversity.</title>
        <authorList>
            <person name="Kalkreuter E."/>
            <person name="Kautsar S.A."/>
            <person name="Yang D."/>
            <person name="Bader C.D."/>
            <person name="Teijaro C.N."/>
            <person name="Fluegel L."/>
            <person name="Davis C.M."/>
            <person name="Simpson J.R."/>
            <person name="Lauterbach L."/>
            <person name="Steele A.D."/>
            <person name="Gui C."/>
            <person name="Meng S."/>
            <person name="Li G."/>
            <person name="Viehrig K."/>
            <person name="Ye F."/>
            <person name="Su P."/>
            <person name="Kiefer A.F."/>
            <person name="Nichols A."/>
            <person name="Cepeda A.J."/>
            <person name="Yan W."/>
            <person name="Fan B."/>
            <person name="Jiang Y."/>
            <person name="Adhikari A."/>
            <person name="Zheng C.-J."/>
            <person name="Schuster L."/>
            <person name="Cowan T.M."/>
            <person name="Smanski M.J."/>
            <person name="Chevrette M.G."/>
            <person name="De Carvalho L.P.S."/>
            <person name="Shen B."/>
        </authorList>
    </citation>
    <scope>NUCLEOTIDE SEQUENCE [LARGE SCALE GENOMIC DNA]</scope>
    <source>
        <strain evidence="3 4">NPDC003029</strain>
    </source>
</reference>
<feature type="transmembrane region" description="Helical" evidence="2">
    <location>
        <begin position="58"/>
        <end position="80"/>
    </location>
</feature>
<gene>
    <name evidence="3" type="ORF">ACFYWW_19550</name>
</gene>
<feature type="transmembrane region" description="Helical" evidence="2">
    <location>
        <begin position="30"/>
        <end position="52"/>
    </location>
</feature>
<feature type="region of interest" description="Disordered" evidence="1">
    <location>
        <begin position="178"/>
        <end position="200"/>
    </location>
</feature>
<accession>A0ABW6RH99</accession>
<name>A0ABW6RH99_9ACTN</name>
<sequence>MTNDAGLPSTDCAFDHPETRKAWRRARRRVAGGLVVFVLLTVTALALTGLYAQDIRRAGAGVLPALFYGLVVPCALYAYIGSLRRIRRMRKVLQANPWKHREALSKQAGTKDPNGVPVRLMTREGGWSRPLTARNPLRWYRWDPAMENGVWLAGSPASGAVVALPGGRGLMTLERHHRDVVSPRRPDRRDLKSKDAPPVG</sequence>
<keyword evidence="2" id="KW-1133">Transmembrane helix</keyword>
<evidence type="ECO:0008006" key="5">
    <source>
        <dbReference type="Google" id="ProtNLM"/>
    </source>
</evidence>
<evidence type="ECO:0000313" key="3">
    <source>
        <dbReference type="EMBL" id="MFF3340905.1"/>
    </source>
</evidence>
<keyword evidence="2" id="KW-0812">Transmembrane</keyword>
<dbReference type="Proteomes" id="UP001601976">
    <property type="component" value="Unassembled WGS sequence"/>
</dbReference>
<protein>
    <recommendedName>
        <fullName evidence="5">Integral membrane protein</fullName>
    </recommendedName>
</protein>